<dbReference type="InterPro" id="IPR022642">
    <property type="entry name" value="CheR_C"/>
</dbReference>
<dbReference type="EC" id="2.1.1.80" evidence="5"/>
<dbReference type="GO" id="GO:0032259">
    <property type="term" value="P:methylation"/>
    <property type="evidence" value="ECO:0007669"/>
    <property type="project" value="UniProtKB-KW"/>
</dbReference>
<evidence type="ECO:0000256" key="3">
    <source>
        <dbReference type="ARBA" id="ARBA00022679"/>
    </source>
</evidence>
<dbReference type="Pfam" id="PF03705">
    <property type="entry name" value="CheR_N"/>
    <property type="match status" value="1"/>
</dbReference>
<dbReference type="AlphaFoldDB" id="A0A6P0CE27"/>
<dbReference type="GO" id="GO:0008983">
    <property type="term" value="F:protein-glutamate O-methyltransferase activity"/>
    <property type="evidence" value="ECO:0007669"/>
    <property type="project" value="UniProtKB-EC"/>
</dbReference>
<feature type="binding site" evidence="6">
    <location>
        <position position="83"/>
    </location>
    <ligand>
        <name>S-adenosyl-L-methionine</name>
        <dbReference type="ChEBI" id="CHEBI:59789"/>
    </ligand>
</feature>
<dbReference type="InterPro" id="IPR050903">
    <property type="entry name" value="Bact_Chemotaxis_MeTrfase"/>
</dbReference>
<evidence type="ECO:0000313" key="8">
    <source>
        <dbReference type="EMBL" id="NEK23426.1"/>
    </source>
</evidence>
<dbReference type="Gene3D" id="3.40.50.150">
    <property type="entry name" value="Vaccinia Virus protein VP39"/>
    <property type="match status" value="1"/>
</dbReference>
<keyword evidence="2 5" id="KW-0489">Methyltransferase</keyword>
<dbReference type="Proteomes" id="UP000468591">
    <property type="component" value="Unassembled WGS sequence"/>
</dbReference>
<accession>A0A6P0CE27</accession>
<feature type="binding site" evidence="6">
    <location>
        <position position="81"/>
    </location>
    <ligand>
        <name>S-adenosyl-L-methionine</name>
        <dbReference type="ChEBI" id="CHEBI:59789"/>
    </ligand>
</feature>
<dbReference type="PIRSF" id="PIRSF000410">
    <property type="entry name" value="CheR"/>
    <property type="match status" value="1"/>
</dbReference>
<dbReference type="InterPro" id="IPR026024">
    <property type="entry name" value="Chemotaxis_MeTrfase_CheR"/>
</dbReference>
<feature type="binding site" evidence="6">
    <location>
        <position position="87"/>
    </location>
    <ligand>
        <name>S-adenosyl-L-methionine</name>
        <dbReference type="ChEBI" id="CHEBI:59789"/>
    </ligand>
</feature>
<reference evidence="8 9" key="1">
    <citation type="submission" date="2020-01" db="EMBL/GenBank/DDBJ databases">
        <title>Sulfitobacter sediminilitoris sp. nov., isolated from a tidal flat.</title>
        <authorList>
            <person name="Park S."/>
            <person name="Yoon J.-H."/>
        </authorList>
    </citation>
    <scope>NUCLEOTIDE SEQUENCE [LARGE SCALE GENOMIC DNA]</scope>
    <source>
        <strain evidence="8 9">JBTF-M27</strain>
    </source>
</reference>
<dbReference type="PRINTS" id="PR00996">
    <property type="entry name" value="CHERMTFRASE"/>
</dbReference>
<dbReference type="InterPro" id="IPR029063">
    <property type="entry name" value="SAM-dependent_MTases_sf"/>
</dbReference>
<feature type="binding site" evidence="6">
    <location>
        <position position="150"/>
    </location>
    <ligand>
        <name>S-adenosyl-L-methionine</name>
        <dbReference type="ChEBI" id="CHEBI:59789"/>
    </ligand>
</feature>
<keyword evidence="4 5" id="KW-0949">S-adenosyl-L-methionine</keyword>
<evidence type="ECO:0000259" key="7">
    <source>
        <dbReference type="PROSITE" id="PS50123"/>
    </source>
</evidence>
<feature type="binding site" evidence="6">
    <location>
        <begin position="226"/>
        <end position="227"/>
    </location>
    <ligand>
        <name>S-adenosyl-L-methionine</name>
        <dbReference type="ChEBI" id="CHEBI:59789"/>
    </ligand>
</feature>
<evidence type="ECO:0000256" key="2">
    <source>
        <dbReference type="ARBA" id="ARBA00022603"/>
    </source>
</evidence>
<gene>
    <name evidence="8" type="ORF">GV827_13545</name>
</gene>
<dbReference type="CDD" id="cd02440">
    <property type="entry name" value="AdoMet_MTases"/>
    <property type="match status" value="1"/>
</dbReference>
<dbReference type="EMBL" id="JAABNT010000008">
    <property type="protein sequence ID" value="NEK23426.1"/>
    <property type="molecule type" value="Genomic_DNA"/>
</dbReference>
<dbReference type="RefSeq" id="WP_164354354.1">
    <property type="nucleotide sequence ID" value="NZ_JAABNT010000008.1"/>
</dbReference>
<evidence type="ECO:0000256" key="1">
    <source>
        <dbReference type="ARBA" id="ARBA00001541"/>
    </source>
</evidence>
<dbReference type="Gene3D" id="1.10.155.10">
    <property type="entry name" value="Chemotaxis receptor methyltransferase CheR, N-terminal domain"/>
    <property type="match status" value="1"/>
</dbReference>
<sequence length="283" mass="32046">MNSEVHGSAELDPASFRAIADLAYRESGLTLVEEKSSMIRSRLRHRLRDLGLSSFTAYSDLLRSEAGQAERRHLISALTTNVSHFFRENHHFDTLVQEFENRLPALRAGGAMRIWSAGCSNGQEALSAAISLLEHTPDAAKLDIRILATDIDPEVVQFARNGIYPERFMRGVPEGMMTKYFVKDHSDDTEPHYKVRPILSDMIRVNELNLLSAWPMTKRFDVIFCRNVVIYFDAATQSRLWPRFREALSPDGILFLGHSERISEPGTFGFECTGPTTYRPQAP</sequence>
<keyword evidence="3 5" id="KW-0808">Transferase</keyword>
<dbReference type="InterPro" id="IPR022641">
    <property type="entry name" value="CheR_N"/>
</dbReference>
<comment type="function">
    <text evidence="5">Methylation of the membrane-bound methyl-accepting chemotaxis proteins (MCP) to form gamma-glutamyl methyl ester residues in MCP.</text>
</comment>
<dbReference type="InterPro" id="IPR036804">
    <property type="entry name" value="CheR_N_sf"/>
</dbReference>
<dbReference type="SUPFAM" id="SSF53335">
    <property type="entry name" value="S-adenosyl-L-methionine-dependent methyltransferases"/>
    <property type="match status" value="1"/>
</dbReference>
<evidence type="ECO:0000256" key="5">
    <source>
        <dbReference type="PIRNR" id="PIRNR000410"/>
    </source>
</evidence>
<dbReference type="PROSITE" id="PS50123">
    <property type="entry name" value="CHER"/>
    <property type="match status" value="1"/>
</dbReference>
<organism evidence="8 9">
    <name type="scientific">Sulfitobacter sediminilitoris</name>
    <dbReference type="NCBI Taxonomy" id="2698830"/>
    <lineage>
        <taxon>Bacteria</taxon>
        <taxon>Pseudomonadati</taxon>
        <taxon>Pseudomonadota</taxon>
        <taxon>Alphaproteobacteria</taxon>
        <taxon>Rhodobacterales</taxon>
        <taxon>Roseobacteraceae</taxon>
        <taxon>Sulfitobacter</taxon>
    </lineage>
</organism>
<evidence type="ECO:0000256" key="4">
    <source>
        <dbReference type="ARBA" id="ARBA00022691"/>
    </source>
</evidence>
<feature type="binding site" evidence="6">
    <location>
        <position position="124"/>
    </location>
    <ligand>
        <name>S-adenosyl-L-methionine</name>
        <dbReference type="ChEBI" id="CHEBI:59789"/>
    </ligand>
</feature>
<dbReference type="SUPFAM" id="SSF47757">
    <property type="entry name" value="Chemotaxis receptor methyltransferase CheR, N-terminal domain"/>
    <property type="match status" value="1"/>
</dbReference>
<dbReference type="SMART" id="SM00138">
    <property type="entry name" value="MeTrc"/>
    <property type="match status" value="1"/>
</dbReference>
<feature type="domain" description="CheR-type methyltransferase" evidence="7">
    <location>
        <begin position="4"/>
        <end position="283"/>
    </location>
</feature>
<proteinExistence type="predicted"/>
<protein>
    <recommendedName>
        <fullName evidence="5">Chemotaxis protein methyltransferase</fullName>
        <ecNumber evidence="5">2.1.1.80</ecNumber>
    </recommendedName>
</protein>
<dbReference type="Pfam" id="PF01739">
    <property type="entry name" value="CheR"/>
    <property type="match status" value="1"/>
</dbReference>
<feature type="binding site" evidence="6">
    <location>
        <begin position="209"/>
        <end position="210"/>
    </location>
    <ligand>
        <name>S-adenosyl-L-methionine</name>
        <dbReference type="ChEBI" id="CHEBI:59789"/>
    </ligand>
</feature>
<keyword evidence="9" id="KW-1185">Reference proteome</keyword>
<comment type="catalytic activity">
    <reaction evidence="1 5">
        <text>L-glutamyl-[protein] + S-adenosyl-L-methionine = [protein]-L-glutamate 5-O-methyl ester + S-adenosyl-L-homocysteine</text>
        <dbReference type="Rhea" id="RHEA:24452"/>
        <dbReference type="Rhea" id="RHEA-COMP:10208"/>
        <dbReference type="Rhea" id="RHEA-COMP:10311"/>
        <dbReference type="ChEBI" id="CHEBI:29973"/>
        <dbReference type="ChEBI" id="CHEBI:57856"/>
        <dbReference type="ChEBI" id="CHEBI:59789"/>
        <dbReference type="ChEBI" id="CHEBI:82795"/>
        <dbReference type="EC" id="2.1.1.80"/>
    </reaction>
</comment>
<comment type="caution">
    <text evidence="8">The sequence shown here is derived from an EMBL/GenBank/DDBJ whole genome shotgun (WGS) entry which is preliminary data.</text>
</comment>
<name>A0A6P0CE27_9RHOB</name>
<evidence type="ECO:0000313" key="9">
    <source>
        <dbReference type="Proteomes" id="UP000468591"/>
    </source>
</evidence>
<dbReference type="PANTHER" id="PTHR24422">
    <property type="entry name" value="CHEMOTAXIS PROTEIN METHYLTRANSFERASE"/>
    <property type="match status" value="1"/>
</dbReference>
<evidence type="ECO:0000256" key="6">
    <source>
        <dbReference type="PIRSR" id="PIRSR000410-1"/>
    </source>
</evidence>
<dbReference type="InterPro" id="IPR000780">
    <property type="entry name" value="CheR_MeTrfase"/>
</dbReference>
<dbReference type="PANTHER" id="PTHR24422:SF19">
    <property type="entry name" value="CHEMOTAXIS PROTEIN METHYLTRANSFERASE"/>
    <property type="match status" value="1"/>
</dbReference>